<dbReference type="EMBL" id="CAFBLW010000072">
    <property type="protein sequence ID" value="CAB4879370.1"/>
    <property type="molecule type" value="Genomic_DNA"/>
</dbReference>
<proteinExistence type="predicted"/>
<reference evidence="1" key="1">
    <citation type="submission" date="2020-05" db="EMBL/GenBank/DDBJ databases">
        <authorList>
            <person name="Chiriac C."/>
            <person name="Salcher M."/>
            <person name="Ghai R."/>
            <person name="Kavagutti S V."/>
        </authorList>
    </citation>
    <scope>NUCLEOTIDE SEQUENCE</scope>
</reference>
<dbReference type="AlphaFoldDB" id="A0A6J7EDM9"/>
<name>A0A6J7EDM9_9ZZZZ</name>
<gene>
    <name evidence="1" type="ORF">UFOPK3461_00816</name>
</gene>
<evidence type="ECO:0000313" key="1">
    <source>
        <dbReference type="EMBL" id="CAB4879370.1"/>
    </source>
</evidence>
<sequence>MGPAIATQTLPAALPSVGPGPATPVVAIAHVVPNLLSAPSAISTATSWLNTVCLAIVSSLTPSNETLILGW</sequence>
<protein>
    <submittedName>
        <fullName evidence="1">Unannotated protein</fullName>
    </submittedName>
</protein>
<organism evidence="1">
    <name type="scientific">freshwater metagenome</name>
    <dbReference type="NCBI Taxonomy" id="449393"/>
    <lineage>
        <taxon>unclassified sequences</taxon>
        <taxon>metagenomes</taxon>
        <taxon>ecological metagenomes</taxon>
    </lineage>
</organism>
<accession>A0A6J7EDM9</accession>